<protein>
    <recommendedName>
        <fullName evidence="7">Trafficking protein particle complex subunit</fullName>
    </recommendedName>
</protein>
<keyword evidence="9" id="KW-1185">Reference proteome</keyword>
<organism evidence="8 9">
    <name type="scientific">Tilletiaria anomala (strain ATCC 24038 / CBS 436.72 / UBC 951)</name>
    <dbReference type="NCBI Taxonomy" id="1037660"/>
    <lineage>
        <taxon>Eukaryota</taxon>
        <taxon>Fungi</taxon>
        <taxon>Dikarya</taxon>
        <taxon>Basidiomycota</taxon>
        <taxon>Ustilaginomycotina</taxon>
        <taxon>Exobasidiomycetes</taxon>
        <taxon>Georgefischeriales</taxon>
        <taxon>Tilletiariaceae</taxon>
        <taxon>Tilletiaria</taxon>
    </lineage>
</organism>
<dbReference type="InterPro" id="IPR011012">
    <property type="entry name" value="Longin-like_dom_sf"/>
</dbReference>
<reference evidence="8 9" key="1">
    <citation type="submission" date="2014-05" db="EMBL/GenBank/DDBJ databases">
        <title>Draft genome sequence of a rare smut relative, Tilletiaria anomala UBC 951.</title>
        <authorList>
            <consortium name="DOE Joint Genome Institute"/>
            <person name="Toome M."/>
            <person name="Kuo A."/>
            <person name="Henrissat B."/>
            <person name="Lipzen A."/>
            <person name="Tritt A."/>
            <person name="Yoshinaga Y."/>
            <person name="Zane M."/>
            <person name="Barry K."/>
            <person name="Grigoriev I.V."/>
            <person name="Spatafora J.W."/>
            <person name="Aimea M.C."/>
        </authorList>
    </citation>
    <scope>NUCLEOTIDE SEQUENCE [LARGE SCALE GENOMIC DNA]</scope>
    <source>
        <strain evidence="8 9">UBC 951</strain>
    </source>
</reference>
<evidence type="ECO:0000256" key="2">
    <source>
        <dbReference type="ARBA" id="ARBA00022448"/>
    </source>
</evidence>
<dbReference type="GO" id="GO:0006888">
    <property type="term" value="P:endoplasmic reticulum to Golgi vesicle-mediated transport"/>
    <property type="evidence" value="ECO:0007669"/>
    <property type="project" value="UniProtKB-UniRule"/>
</dbReference>
<evidence type="ECO:0000313" key="9">
    <source>
        <dbReference type="Proteomes" id="UP000027361"/>
    </source>
</evidence>
<evidence type="ECO:0000256" key="3">
    <source>
        <dbReference type="ARBA" id="ARBA00022824"/>
    </source>
</evidence>
<keyword evidence="5 7" id="KW-0333">Golgi apparatus</keyword>
<dbReference type="GO" id="GO:0030008">
    <property type="term" value="C:TRAPP complex"/>
    <property type="evidence" value="ECO:0007669"/>
    <property type="project" value="UniProtKB-UniRule"/>
</dbReference>
<dbReference type="PANTHER" id="PTHR23249:SF15">
    <property type="entry name" value="TRAFFICKING PROTEIN PARTICLE COMPLEX SUBUNIT 4"/>
    <property type="match status" value="1"/>
</dbReference>
<sequence length="146" mass="15618">MASLWIINKAGGLIYNADYSKRPTGLSSNDYLILAGTLHGIHAITAKLSPVAGLGGGKGAAARRARVDTGMQQLQANGFDMNVMATATGIKLVLITPSDYPVAPAVLLHKSYEVYADQVLKNPFYTPEMPIRVESFDKRVKDILGG</sequence>
<comment type="caution">
    <text evidence="8">The sequence shown here is derived from an EMBL/GenBank/DDBJ whole genome shotgun (WGS) entry which is preliminary data.</text>
</comment>
<comment type="similarity">
    <text evidence="6">Belongs to the TRAPP small subunits family. TRAPPC4 subfamily.</text>
</comment>
<accession>A0A066V6T0</accession>
<dbReference type="GO" id="GO:0005783">
    <property type="term" value="C:endoplasmic reticulum"/>
    <property type="evidence" value="ECO:0007669"/>
    <property type="project" value="UniProtKB-SubCell"/>
</dbReference>
<dbReference type="PANTHER" id="PTHR23249">
    <property type="entry name" value="TRAFFICKING PROTEIN PARTICLE COMPLEX SUBUNIT"/>
    <property type="match status" value="1"/>
</dbReference>
<evidence type="ECO:0000256" key="1">
    <source>
        <dbReference type="ARBA" id="ARBA00004555"/>
    </source>
</evidence>
<dbReference type="InterPro" id="IPR007233">
    <property type="entry name" value="TRAPPC"/>
</dbReference>
<dbReference type="InParanoid" id="A0A066V6T0"/>
<keyword evidence="2 7" id="KW-0813">Transport</keyword>
<dbReference type="Proteomes" id="UP000027361">
    <property type="component" value="Unassembled WGS sequence"/>
</dbReference>
<proteinExistence type="inferred from homology"/>
<evidence type="ECO:0000256" key="7">
    <source>
        <dbReference type="RuleBase" id="RU366065"/>
    </source>
</evidence>
<dbReference type="Pfam" id="PF04099">
    <property type="entry name" value="Sybindin"/>
    <property type="match status" value="1"/>
</dbReference>
<evidence type="ECO:0000256" key="6">
    <source>
        <dbReference type="ARBA" id="ARBA00038179"/>
    </source>
</evidence>
<dbReference type="HOGENOM" id="CLU_053380_2_2_1"/>
<name>A0A066V6T0_TILAU</name>
<gene>
    <name evidence="8" type="ORF">K437DRAFT_229995</name>
</gene>
<dbReference type="SMART" id="SM01399">
    <property type="entry name" value="Sybindin"/>
    <property type="match status" value="1"/>
</dbReference>
<dbReference type="EMBL" id="JMSN01000186">
    <property type="protein sequence ID" value="KDN35978.1"/>
    <property type="molecule type" value="Genomic_DNA"/>
</dbReference>
<comment type="subcellular location">
    <subcellularLocation>
        <location evidence="7">Endoplasmic reticulum</location>
    </subcellularLocation>
    <subcellularLocation>
        <location evidence="7">Golgi apparatus</location>
        <location evidence="7">cis-Golgi network</location>
    </subcellularLocation>
    <subcellularLocation>
        <location evidence="1">Golgi apparatus</location>
    </subcellularLocation>
</comment>
<keyword evidence="3 7" id="KW-0256">Endoplasmic reticulum</keyword>
<evidence type="ECO:0000256" key="5">
    <source>
        <dbReference type="ARBA" id="ARBA00023034"/>
    </source>
</evidence>
<comment type="subunit">
    <text evidence="7">Part of the multisubunit transport protein particle (TRAPP) complex.</text>
</comment>
<dbReference type="SUPFAM" id="SSF64356">
    <property type="entry name" value="SNARE-like"/>
    <property type="match status" value="1"/>
</dbReference>
<dbReference type="OrthoDB" id="246406at2759"/>
<dbReference type="AlphaFoldDB" id="A0A066V6T0"/>
<dbReference type="GeneID" id="25262726"/>
<dbReference type="FunCoup" id="A0A066V6T0">
    <property type="interactions" value="16"/>
</dbReference>
<evidence type="ECO:0000313" key="8">
    <source>
        <dbReference type="EMBL" id="KDN35978.1"/>
    </source>
</evidence>
<dbReference type="OMA" id="MPIRTEG"/>
<dbReference type="STRING" id="1037660.A0A066V6T0"/>
<dbReference type="GO" id="GO:0005794">
    <property type="term" value="C:Golgi apparatus"/>
    <property type="evidence" value="ECO:0007669"/>
    <property type="project" value="UniProtKB-SubCell"/>
</dbReference>
<dbReference type="CDD" id="cd14856">
    <property type="entry name" value="TRAPPC4_synbindin"/>
    <property type="match status" value="1"/>
</dbReference>
<evidence type="ECO:0000256" key="4">
    <source>
        <dbReference type="ARBA" id="ARBA00022892"/>
    </source>
</evidence>
<dbReference type="RefSeq" id="XP_013239913.1">
    <property type="nucleotide sequence ID" value="XM_013384459.1"/>
</dbReference>
<dbReference type="Gene3D" id="3.30.450.70">
    <property type="match status" value="1"/>
</dbReference>
<keyword evidence="4 7" id="KW-0931">ER-Golgi transport</keyword>